<dbReference type="SUPFAM" id="SSF54236">
    <property type="entry name" value="Ubiquitin-like"/>
    <property type="match status" value="2"/>
</dbReference>
<evidence type="ECO:0000313" key="3">
    <source>
        <dbReference type="Proteomes" id="UP000092462"/>
    </source>
</evidence>
<feature type="domain" description="Ras-associating" evidence="1">
    <location>
        <begin position="93"/>
        <end position="185"/>
    </location>
</feature>
<dbReference type="VEuPathDB" id="VectorBase:PPAPM1_005982"/>
<dbReference type="PROSITE" id="PS50200">
    <property type="entry name" value="RA"/>
    <property type="match status" value="2"/>
</dbReference>
<dbReference type="GO" id="GO:0045742">
    <property type="term" value="P:positive regulation of epidermal growth factor receptor signaling pathway"/>
    <property type="evidence" value="ECO:0007669"/>
    <property type="project" value="TreeGrafter"/>
</dbReference>
<dbReference type="PANTHER" id="PTHR21298">
    <property type="entry name" value="GH01721P"/>
    <property type="match status" value="1"/>
</dbReference>
<keyword evidence="3" id="KW-1185">Reference proteome</keyword>
<dbReference type="Pfam" id="PF00788">
    <property type="entry name" value="RA"/>
    <property type="match status" value="2"/>
</dbReference>
<protein>
    <recommendedName>
        <fullName evidence="1">Ras-associating domain-containing protein</fullName>
    </recommendedName>
</protein>
<dbReference type="InterPro" id="IPR000159">
    <property type="entry name" value="RA_dom"/>
</dbReference>
<feature type="domain" description="Ras-associating" evidence="1">
    <location>
        <begin position="1"/>
        <end position="92"/>
    </location>
</feature>
<dbReference type="GO" id="GO:0045743">
    <property type="term" value="P:positive regulation of fibroblast growth factor receptor signaling pathway"/>
    <property type="evidence" value="ECO:0007669"/>
    <property type="project" value="TreeGrafter"/>
</dbReference>
<reference evidence="2" key="1">
    <citation type="submission" date="2022-08" db="UniProtKB">
        <authorList>
            <consortium name="EnsemblMetazoa"/>
        </authorList>
    </citation>
    <scope>IDENTIFICATION</scope>
    <source>
        <strain evidence="2">Israel</strain>
    </source>
</reference>
<dbReference type="CDD" id="cd17043">
    <property type="entry name" value="RA"/>
    <property type="match status" value="1"/>
</dbReference>
<proteinExistence type="predicted"/>
<dbReference type="VEuPathDB" id="VectorBase:PPAI009309"/>
<dbReference type="Gene3D" id="3.10.20.90">
    <property type="entry name" value="Phosphatidylinositol 3-kinase Catalytic Subunit, Chain A, domain 1"/>
    <property type="match status" value="2"/>
</dbReference>
<dbReference type="FunFam" id="3.10.20.90:FF:000417">
    <property type="entry name" value="GD22628"/>
    <property type="match status" value="1"/>
</dbReference>
<dbReference type="AlphaFoldDB" id="A0A1B0DLR9"/>
<evidence type="ECO:0000259" key="1">
    <source>
        <dbReference type="PROSITE" id="PS50200"/>
    </source>
</evidence>
<sequence length="319" mass="36473">TTIKIFTTCLKIDIEYKTLGIQWDTTSREIVSQVLRRCKIRHKDPRLFYLSMEVTVRRAGVKTLLVLDDEARPAILQACHPKGDSRFCLQLKAGGLVRVHTSALQPLSQYKSLLISEETTSDELLGLLLTTYNSAEPVEQFSLYEVCPNQEYQRKLHPDDLPLRAQVQRQQRGETCHFLVRRNPNYPRRRQILPPIQESNPSLTADAPAPRTEPEVKSDAKSQDDGEKRMCRMCKNNFKSCEYCNKAPSRDKATISASAHPSPSLTYHPVYNIREIRTVCHSFSSLGVDKKLLDINMKTTNGQRRGQTKSRSYGNFVYI</sequence>
<organism evidence="2 3">
    <name type="scientific">Phlebotomus papatasi</name>
    <name type="common">Sandfly</name>
    <dbReference type="NCBI Taxonomy" id="29031"/>
    <lineage>
        <taxon>Eukaryota</taxon>
        <taxon>Metazoa</taxon>
        <taxon>Ecdysozoa</taxon>
        <taxon>Arthropoda</taxon>
        <taxon>Hexapoda</taxon>
        <taxon>Insecta</taxon>
        <taxon>Pterygota</taxon>
        <taxon>Neoptera</taxon>
        <taxon>Endopterygota</taxon>
        <taxon>Diptera</taxon>
        <taxon>Nematocera</taxon>
        <taxon>Psychodoidea</taxon>
        <taxon>Psychodidae</taxon>
        <taxon>Phlebotomus</taxon>
        <taxon>Phlebotomus</taxon>
    </lineage>
</organism>
<dbReference type="Proteomes" id="UP000092462">
    <property type="component" value="Unassembled WGS sequence"/>
</dbReference>
<dbReference type="GO" id="GO:0007165">
    <property type="term" value="P:signal transduction"/>
    <property type="evidence" value="ECO:0007669"/>
    <property type="project" value="InterPro"/>
</dbReference>
<accession>A0A1B0DLR9</accession>
<dbReference type="PANTHER" id="PTHR21298:SF2">
    <property type="entry name" value="GH01721P"/>
    <property type="match status" value="1"/>
</dbReference>
<dbReference type="EnsemblMetazoa" id="PPAI009309-RA">
    <property type="protein sequence ID" value="PPAI009309-PA"/>
    <property type="gene ID" value="PPAI009309"/>
</dbReference>
<evidence type="ECO:0000313" key="2">
    <source>
        <dbReference type="EnsemblMetazoa" id="PPAI009309-PA"/>
    </source>
</evidence>
<name>A0A1B0DLR9_PHLPP</name>
<dbReference type="EMBL" id="AJVK01006759">
    <property type="status" value="NOT_ANNOTATED_CDS"/>
    <property type="molecule type" value="Genomic_DNA"/>
</dbReference>
<dbReference type="InterPro" id="IPR029071">
    <property type="entry name" value="Ubiquitin-like_domsf"/>
</dbReference>
<dbReference type="SMART" id="SM00314">
    <property type="entry name" value="RA"/>
    <property type="match status" value="2"/>
</dbReference>